<proteinExistence type="inferred from homology"/>
<dbReference type="RefSeq" id="WP_340336945.1">
    <property type="nucleotide sequence ID" value="NZ_JBBKZS010000008.1"/>
</dbReference>
<dbReference type="PRINTS" id="PR01438">
    <property type="entry name" value="UNVRSLSTRESS"/>
</dbReference>
<dbReference type="Gene3D" id="3.40.50.12370">
    <property type="match status" value="1"/>
</dbReference>
<dbReference type="InterPro" id="IPR006015">
    <property type="entry name" value="Universal_stress_UspA"/>
</dbReference>
<name>A0ABU8XAY9_9BURK</name>
<feature type="domain" description="UspA" evidence="2">
    <location>
        <begin position="159"/>
        <end position="277"/>
    </location>
</feature>
<sequence>MNLKTILVHLDHTERCSARVALAARLARVHVGHLVGLLPTGRYEAAIPFGAVPRDAPDLAAATAAWLPHRADHVAEAFRHQMAGTAGVAWELRRTDRPALEALVAHGRTADLLVMGQEDEHDPPEAALRGLTGRVMLEVGRPVLAVPCFGRLDTIGTSVLVGWDGGRAAAVAMRAALPLLGTTPRVMVLSLRQPGEPDDEDALLPPEQVAWFERHGMHATLRREIVDGDIAEALLSSARDMHADLLVMGGYGHSRWREWMLGGVTERMLRSMTLPVLFAN</sequence>
<comment type="similarity">
    <text evidence="1">Belongs to the universal stress protein A family.</text>
</comment>
<gene>
    <name evidence="3" type="ORF">WKW79_20025</name>
</gene>
<accession>A0ABU8XAY9</accession>
<evidence type="ECO:0000313" key="4">
    <source>
        <dbReference type="Proteomes" id="UP001367030"/>
    </source>
</evidence>
<keyword evidence="4" id="KW-1185">Reference proteome</keyword>
<evidence type="ECO:0000259" key="2">
    <source>
        <dbReference type="Pfam" id="PF00582"/>
    </source>
</evidence>
<evidence type="ECO:0000313" key="3">
    <source>
        <dbReference type="EMBL" id="MEJ8856874.1"/>
    </source>
</evidence>
<dbReference type="Proteomes" id="UP001367030">
    <property type="component" value="Unassembled WGS sequence"/>
</dbReference>
<dbReference type="EMBL" id="JBBKZS010000008">
    <property type="protein sequence ID" value="MEJ8856874.1"/>
    <property type="molecule type" value="Genomic_DNA"/>
</dbReference>
<dbReference type="CDD" id="cd00293">
    <property type="entry name" value="USP-like"/>
    <property type="match status" value="1"/>
</dbReference>
<dbReference type="InterPro" id="IPR006016">
    <property type="entry name" value="UspA"/>
</dbReference>
<dbReference type="SUPFAM" id="SSF52402">
    <property type="entry name" value="Adenine nucleotide alpha hydrolases-like"/>
    <property type="match status" value="2"/>
</dbReference>
<dbReference type="Pfam" id="PF00582">
    <property type="entry name" value="Usp"/>
    <property type="match status" value="1"/>
</dbReference>
<dbReference type="PANTHER" id="PTHR46268">
    <property type="entry name" value="STRESS RESPONSE PROTEIN NHAX"/>
    <property type="match status" value="1"/>
</dbReference>
<dbReference type="PANTHER" id="PTHR46268:SF15">
    <property type="entry name" value="UNIVERSAL STRESS PROTEIN HP_0031"/>
    <property type="match status" value="1"/>
</dbReference>
<organism evidence="3 4">
    <name type="scientific">Variovorax robiniae</name>
    <dbReference type="NCBI Taxonomy" id="1836199"/>
    <lineage>
        <taxon>Bacteria</taxon>
        <taxon>Pseudomonadati</taxon>
        <taxon>Pseudomonadota</taxon>
        <taxon>Betaproteobacteria</taxon>
        <taxon>Burkholderiales</taxon>
        <taxon>Comamonadaceae</taxon>
        <taxon>Variovorax</taxon>
    </lineage>
</organism>
<evidence type="ECO:0000256" key="1">
    <source>
        <dbReference type="ARBA" id="ARBA00008791"/>
    </source>
</evidence>
<reference evidence="3 4" key="1">
    <citation type="submission" date="2024-03" db="EMBL/GenBank/DDBJ databases">
        <title>Novel species of the genus Variovorax.</title>
        <authorList>
            <person name="Liu Q."/>
            <person name="Xin Y.-H."/>
        </authorList>
    </citation>
    <scope>NUCLEOTIDE SEQUENCE [LARGE SCALE GENOMIC DNA]</scope>
    <source>
        <strain evidence="3 4">KACC 18901</strain>
    </source>
</reference>
<protein>
    <submittedName>
        <fullName evidence="3">Universal stress protein</fullName>
    </submittedName>
</protein>
<comment type="caution">
    <text evidence="3">The sequence shown here is derived from an EMBL/GenBank/DDBJ whole genome shotgun (WGS) entry which is preliminary data.</text>
</comment>